<evidence type="ECO:0000313" key="2">
    <source>
        <dbReference type="Proteomes" id="UP001163046"/>
    </source>
</evidence>
<dbReference type="Proteomes" id="UP001163046">
    <property type="component" value="Unassembled WGS sequence"/>
</dbReference>
<accession>A0A9X0A2Y6</accession>
<name>A0A9X0A2Y6_9CNID</name>
<sequence>MARAVLSVGRELWALWFTTGTADKPPWAAKVLNNYRICKQGNFVPVKAVFDDFLNNGSEKENCQLQGFEVGRILKEVFPDI</sequence>
<comment type="caution">
    <text evidence="1">The sequence shown here is derived from an EMBL/GenBank/DDBJ whole genome shotgun (WGS) entry which is preliminary data.</text>
</comment>
<evidence type="ECO:0000313" key="1">
    <source>
        <dbReference type="EMBL" id="KAJ7392417.1"/>
    </source>
</evidence>
<reference evidence="1" key="1">
    <citation type="submission" date="2023-01" db="EMBL/GenBank/DDBJ databases">
        <title>Genome assembly of the deep-sea coral Lophelia pertusa.</title>
        <authorList>
            <person name="Herrera S."/>
            <person name="Cordes E."/>
        </authorList>
    </citation>
    <scope>NUCLEOTIDE SEQUENCE</scope>
    <source>
        <strain evidence="1">USNM1676648</strain>
        <tissue evidence="1">Polyp</tissue>
    </source>
</reference>
<protein>
    <submittedName>
        <fullName evidence="1">Uncharacterized protein</fullName>
    </submittedName>
</protein>
<dbReference type="AlphaFoldDB" id="A0A9X0A2Y6"/>
<proteinExistence type="predicted"/>
<keyword evidence="2" id="KW-1185">Reference proteome</keyword>
<gene>
    <name evidence="1" type="ORF">OS493_012079</name>
</gene>
<organism evidence="1 2">
    <name type="scientific">Desmophyllum pertusum</name>
    <dbReference type="NCBI Taxonomy" id="174260"/>
    <lineage>
        <taxon>Eukaryota</taxon>
        <taxon>Metazoa</taxon>
        <taxon>Cnidaria</taxon>
        <taxon>Anthozoa</taxon>
        <taxon>Hexacorallia</taxon>
        <taxon>Scleractinia</taxon>
        <taxon>Caryophylliina</taxon>
        <taxon>Caryophylliidae</taxon>
        <taxon>Desmophyllum</taxon>
    </lineage>
</organism>
<dbReference type="EMBL" id="MU825401">
    <property type="protein sequence ID" value="KAJ7392417.1"/>
    <property type="molecule type" value="Genomic_DNA"/>
</dbReference>